<evidence type="ECO:0000313" key="3">
    <source>
        <dbReference type="Proteomes" id="UP001233836"/>
    </source>
</evidence>
<name>A0ABT9W659_9BACL</name>
<dbReference type="RefSeq" id="WP_307211976.1">
    <property type="nucleotide sequence ID" value="NZ_JAUSTI010000001.1"/>
</dbReference>
<keyword evidence="1" id="KW-0812">Transmembrane</keyword>
<keyword evidence="1" id="KW-0472">Membrane</keyword>
<evidence type="ECO:0000313" key="2">
    <source>
        <dbReference type="EMBL" id="MDQ0168733.1"/>
    </source>
</evidence>
<reference evidence="2 3" key="1">
    <citation type="submission" date="2023-07" db="EMBL/GenBank/DDBJ databases">
        <title>Sorghum-associated microbial communities from plants grown in Nebraska, USA.</title>
        <authorList>
            <person name="Schachtman D."/>
        </authorList>
    </citation>
    <scope>NUCLEOTIDE SEQUENCE [LARGE SCALE GENOMIC DNA]</scope>
    <source>
        <strain evidence="2 3">DS1314</strain>
    </source>
</reference>
<keyword evidence="1" id="KW-1133">Transmembrane helix</keyword>
<gene>
    <name evidence="2" type="ORF">J2T19_000170</name>
</gene>
<dbReference type="Proteomes" id="UP001233836">
    <property type="component" value="Unassembled WGS sequence"/>
</dbReference>
<feature type="transmembrane region" description="Helical" evidence="1">
    <location>
        <begin position="31"/>
        <end position="47"/>
    </location>
</feature>
<proteinExistence type="predicted"/>
<sequence>MAYKFERTPTGYSVKTAPAERIEREQAARDWAAIAIVVAGLVAVWTLL</sequence>
<protein>
    <submittedName>
        <fullName evidence="2">Uncharacterized protein</fullName>
    </submittedName>
</protein>
<comment type="caution">
    <text evidence="2">The sequence shown here is derived from an EMBL/GenBank/DDBJ whole genome shotgun (WGS) entry which is preliminary data.</text>
</comment>
<keyword evidence="3" id="KW-1185">Reference proteome</keyword>
<accession>A0ABT9W659</accession>
<evidence type="ECO:0000256" key="1">
    <source>
        <dbReference type="SAM" id="Phobius"/>
    </source>
</evidence>
<dbReference type="EMBL" id="JAUSTI010000001">
    <property type="protein sequence ID" value="MDQ0168733.1"/>
    <property type="molecule type" value="Genomic_DNA"/>
</dbReference>
<organism evidence="2 3">
    <name type="scientific">Paenibacillus tundrae</name>
    <dbReference type="NCBI Taxonomy" id="528187"/>
    <lineage>
        <taxon>Bacteria</taxon>
        <taxon>Bacillati</taxon>
        <taxon>Bacillota</taxon>
        <taxon>Bacilli</taxon>
        <taxon>Bacillales</taxon>
        <taxon>Paenibacillaceae</taxon>
        <taxon>Paenibacillus</taxon>
    </lineage>
</organism>